<evidence type="ECO:0000313" key="2">
    <source>
        <dbReference type="Proteomes" id="UP001652504"/>
    </source>
</evidence>
<protein>
    <recommendedName>
        <fullName evidence="3">Lipoprotein</fullName>
    </recommendedName>
</protein>
<proteinExistence type="predicted"/>
<name>A0ABT3A4H1_9ALTE</name>
<sequence length="220" mass="25354">MQGNIQRVALFILSFSLLTACDTQPVKTESMLYRERADNEANTMLSSAESLIKQVDKTQLIQHVYELQKINSMLKDVAEVYRNKSILDWKGQRYLALQGQLNSYHRPLSLAAIPLLQQLHNETKLLREQVEQAKTRPQSASSRSPDDMVNYLSKHYNQRISACCLMSLSDIEQLLPTNETYIPLKRLILNINLSLTRMIKEEGYGDTLLREINQLDSQLR</sequence>
<dbReference type="EMBL" id="JAOWKX010000001">
    <property type="protein sequence ID" value="MCV2883556.1"/>
    <property type="molecule type" value="Genomic_DNA"/>
</dbReference>
<gene>
    <name evidence="1" type="ORF">OE749_02440</name>
</gene>
<comment type="caution">
    <text evidence="1">The sequence shown here is derived from an EMBL/GenBank/DDBJ whole genome shotgun (WGS) entry which is preliminary data.</text>
</comment>
<organism evidence="1 2">
    <name type="scientific">Fluctibacter corallii</name>
    <dbReference type="NCBI Taxonomy" id="2984329"/>
    <lineage>
        <taxon>Bacteria</taxon>
        <taxon>Pseudomonadati</taxon>
        <taxon>Pseudomonadota</taxon>
        <taxon>Gammaproteobacteria</taxon>
        <taxon>Alteromonadales</taxon>
        <taxon>Alteromonadaceae</taxon>
        <taxon>Fluctibacter</taxon>
    </lineage>
</organism>
<dbReference type="PROSITE" id="PS51257">
    <property type="entry name" value="PROKAR_LIPOPROTEIN"/>
    <property type="match status" value="1"/>
</dbReference>
<dbReference type="RefSeq" id="WP_263710752.1">
    <property type="nucleotide sequence ID" value="NZ_JAOWKX010000001.1"/>
</dbReference>
<reference evidence="1 2" key="1">
    <citation type="submission" date="2022-10" db="EMBL/GenBank/DDBJ databases">
        <title>Aestuariibacter sp. AA17 isolated from Montipora capitata coral fragment.</title>
        <authorList>
            <person name="Emsley S.A."/>
            <person name="Pfannmuller K.M."/>
            <person name="Loughran R.M."/>
            <person name="Shlafstein M."/>
            <person name="Papke E."/>
            <person name="Saw J.H."/>
            <person name="Ushijima B."/>
            <person name="Videau P."/>
        </authorList>
    </citation>
    <scope>NUCLEOTIDE SEQUENCE [LARGE SCALE GENOMIC DNA]</scope>
    <source>
        <strain evidence="1 2">AA17</strain>
    </source>
</reference>
<keyword evidence="2" id="KW-1185">Reference proteome</keyword>
<evidence type="ECO:0000313" key="1">
    <source>
        <dbReference type="EMBL" id="MCV2883556.1"/>
    </source>
</evidence>
<accession>A0ABT3A4H1</accession>
<evidence type="ECO:0008006" key="3">
    <source>
        <dbReference type="Google" id="ProtNLM"/>
    </source>
</evidence>
<dbReference type="Proteomes" id="UP001652504">
    <property type="component" value="Unassembled WGS sequence"/>
</dbReference>